<dbReference type="PANTHER" id="PTHR47184:SF2">
    <property type="entry name" value="SYMPLEKIN"/>
    <property type="match status" value="1"/>
</dbReference>
<evidence type="ECO:0000313" key="4">
    <source>
        <dbReference type="EMBL" id="PPR86061.1"/>
    </source>
</evidence>
<evidence type="ECO:0000256" key="1">
    <source>
        <dbReference type="SAM" id="MobiDB-lite"/>
    </source>
</evidence>
<feature type="chain" id="PRO_5015127462" description="Symplekin C-terminal domain-containing protein" evidence="2">
    <location>
        <begin position="20"/>
        <end position="253"/>
    </location>
</feature>
<feature type="domain" description="Symplekin C-terminal" evidence="3">
    <location>
        <begin position="3"/>
        <end position="182"/>
    </location>
</feature>
<feature type="compositionally biased region" description="Basic and acidic residues" evidence="1">
    <location>
        <begin position="235"/>
        <end position="253"/>
    </location>
</feature>
<evidence type="ECO:0000313" key="5">
    <source>
        <dbReference type="Proteomes" id="UP000239757"/>
    </source>
</evidence>
<reference evidence="4 5" key="1">
    <citation type="submission" date="2015-01" db="EMBL/GenBank/DDBJ databases">
        <title>Genome of allotetraploid Gossypium barbadense reveals genomic plasticity and fiber elongation in cotton evolution.</title>
        <authorList>
            <person name="Chen X."/>
            <person name="Liu X."/>
            <person name="Zhao B."/>
            <person name="Zheng H."/>
            <person name="Hu Y."/>
            <person name="Lu G."/>
            <person name="Yang C."/>
            <person name="Chen J."/>
            <person name="Shan C."/>
            <person name="Zhang L."/>
            <person name="Zhou Y."/>
            <person name="Wang L."/>
            <person name="Guo W."/>
            <person name="Bai Y."/>
            <person name="Ruan J."/>
            <person name="Shangguan X."/>
            <person name="Mao Y."/>
            <person name="Jiang J."/>
            <person name="Zhu Y."/>
            <person name="Lei J."/>
            <person name="Kang H."/>
            <person name="Chen S."/>
            <person name="He X."/>
            <person name="Wang R."/>
            <person name="Wang Y."/>
            <person name="Chen J."/>
            <person name="Wang L."/>
            <person name="Yu S."/>
            <person name="Wang B."/>
            <person name="Wei J."/>
            <person name="Song S."/>
            <person name="Lu X."/>
            <person name="Gao Z."/>
            <person name="Gu W."/>
            <person name="Deng X."/>
            <person name="Ma D."/>
            <person name="Wang S."/>
            <person name="Liang W."/>
            <person name="Fang L."/>
            <person name="Cai C."/>
            <person name="Zhu X."/>
            <person name="Zhou B."/>
            <person name="Zhang Y."/>
            <person name="Chen Z."/>
            <person name="Xu S."/>
            <person name="Zhu R."/>
            <person name="Wang S."/>
            <person name="Zhang T."/>
            <person name="Zhao G."/>
        </authorList>
    </citation>
    <scope>NUCLEOTIDE SEQUENCE [LARGE SCALE GENOMIC DNA]</scope>
    <source>
        <strain evidence="5">cv. Xinhai21</strain>
        <tissue evidence="4">Leaf</tissue>
    </source>
</reference>
<keyword evidence="2" id="KW-0732">Signal</keyword>
<proteinExistence type="predicted"/>
<dbReference type="Proteomes" id="UP000239757">
    <property type="component" value="Unassembled WGS sequence"/>
</dbReference>
<accession>A0A2P5W4R1</accession>
<feature type="signal peptide" evidence="2">
    <location>
        <begin position="1"/>
        <end position="19"/>
    </location>
</feature>
<sequence length="253" mass="27966">MISMRKWQVLLLFPHLVNLPLDKFQAALTRLLQGGHKEYIKEHVKYYHVGSAHSGPVLTPAEVLIAIHGIDPERDGIPLKKVTDACNACFEQRHIFTQQVLAKVEQIPLPLLFMRTVLQAIGAFPALVEFIMEILSRLVSKQIWKYPKLWVGFLKCALLTKPQSFSVLLQLPPPQLENALNRTAALKAPLVAHASQQNIRNSLPRSMLAVLGLAPDTQSSSQAQTSQAHTGDTSNSEKDAAVTEKPKESSSAS</sequence>
<dbReference type="InterPro" id="IPR022075">
    <property type="entry name" value="Symplekin_C"/>
</dbReference>
<feature type="compositionally biased region" description="Low complexity" evidence="1">
    <location>
        <begin position="217"/>
        <end position="228"/>
    </location>
</feature>
<dbReference type="EMBL" id="KZ669138">
    <property type="protein sequence ID" value="PPR86061.1"/>
    <property type="molecule type" value="Genomic_DNA"/>
</dbReference>
<dbReference type="Pfam" id="PF12295">
    <property type="entry name" value="Symplekin_C"/>
    <property type="match status" value="1"/>
</dbReference>
<evidence type="ECO:0000259" key="3">
    <source>
        <dbReference type="Pfam" id="PF12295"/>
    </source>
</evidence>
<dbReference type="OrthoDB" id="331600at2759"/>
<dbReference type="PANTHER" id="PTHR47184">
    <property type="entry name" value="PHOSPHATIDYLINOSITOL 3-AND 4-KINASE FAMILY PROTEIN-RELATED"/>
    <property type="match status" value="1"/>
</dbReference>
<organism evidence="4 5">
    <name type="scientific">Gossypium barbadense</name>
    <name type="common">Sea Island cotton</name>
    <name type="synonym">Hibiscus barbadensis</name>
    <dbReference type="NCBI Taxonomy" id="3634"/>
    <lineage>
        <taxon>Eukaryota</taxon>
        <taxon>Viridiplantae</taxon>
        <taxon>Streptophyta</taxon>
        <taxon>Embryophyta</taxon>
        <taxon>Tracheophyta</taxon>
        <taxon>Spermatophyta</taxon>
        <taxon>Magnoliopsida</taxon>
        <taxon>eudicotyledons</taxon>
        <taxon>Gunneridae</taxon>
        <taxon>Pentapetalae</taxon>
        <taxon>rosids</taxon>
        <taxon>malvids</taxon>
        <taxon>Malvales</taxon>
        <taxon>Malvaceae</taxon>
        <taxon>Malvoideae</taxon>
        <taxon>Gossypium</taxon>
    </lineage>
</organism>
<protein>
    <recommendedName>
        <fullName evidence="3">Symplekin C-terminal domain-containing protein</fullName>
    </recommendedName>
</protein>
<evidence type="ECO:0000256" key="2">
    <source>
        <dbReference type="SAM" id="SignalP"/>
    </source>
</evidence>
<name>A0A2P5W4R1_GOSBA</name>
<feature type="region of interest" description="Disordered" evidence="1">
    <location>
        <begin position="215"/>
        <end position="253"/>
    </location>
</feature>
<dbReference type="AlphaFoldDB" id="A0A2P5W4R1"/>
<gene>
    <name evidence="4" type="ORF">GOBAR_AA34634</name>
</gene>